<evidence type="ECO:0000256" key="2">
    <source>
        <dbReference type="ARBA" id="ARBA00009256"/>
    </source>
</evidence>
<evidence type="ECO:0000256" key="11">
    <source>
        <dbReference type="ARBA" id="ARBA00048258"/>
    </source>
</evidence>
<organism evidence="12 13">
    <name type="scientific">Pyrrhoderma noxium</name>
    <dbReference type="NCBI Taxonomy" id="2282107"/>
    <lineage>
        <taxon>Eukaryota</taxon>
        <taxon>Fungi</taxon>
        <taxon>Dikarya</taxon>
        <taxon>Basidiomycota</taxon>
        <taxon>Agaricomycotina</taxon>
        <taxon>Agaricomycetes</taxon>
        <taxon>Hymenochaetales</taxon>
        <taxon>Hymenochaetaceae</taxon>
        <taxon>Pyrrhoderma</taxon>
    </lineage>
</organism>
<proteinExistence type="inferred from homology"/>
<dbReference type="InParanoid" id="A0A286UJH5"/>
<accession>A0A286UJH5</accession>
<evidence type="ECO:0000256" key="4">
    <source>
        <dbReference type="ARBA" id="ARBA00015647"/>
    </source>
</evidence>
<evidence type="ECO:0000256" key="5">
    <source>
        <dbReference type="ARBA" id="ARBA00022598"/>
    </source>
</evidence>
<dbReference type="GO" id="GO:0005524">
    <property type="term" value="F:ATP binding"/>
    <property type="evidence" value="ECO:0007669"/>
    <property type="project" value="UniProtKB-KW"/>
</dbReference>
<keyword evidence="5 12" id="KW-0436">Ligase</keyword>
<dbReference type="EMBL" id="NBII01000004">
    <property type="protein sequence ID" value="PAV19776.1"/>
    <property type="molecule type" value="Genomic_DNA"/>
</dbReference>
<dbReference type="NCBIfam" id="TIGR00125">
    <property type="entry name" value="cyt_tran_rel"/>
    <property type="match status" value="1"/>
</dbReference>
<sequence>MSTTKTSDLPASSIPIFRDLAQLREWRNEAFREGKSVGFVPTMGALHEGHLSLVRRSLSENDHTIISIFVNPAQFAPHEDLDSYPRTLSQDLEVLEKESVDNKSTSAVFLPTVDVMYPSSSQDPRKQGTFVEVAGLGEVMEGASRPTFFRGVATVVTKLFNAVQPSHAYFGQKDIQQALILRRMVGDLLFAYPTPSTLHIVPTARAKDHLALSSRNTYLNEVERKFANTLHKALKYARRAWEEGESKGKAINAALDVIGAEKIIAKKNRVNIGLDYVEMNDSSTLDVIGSSETKHSLSKDDPLILSGAIWVGKTRLIDNILLGDSSRILY</sequence>
<name>A0A286UJH5_9AGAM</name>
<dbReference type="OrthoDB" id="2020436at2759"/>
<protein>
    <recommendedName>
        <fullName evidence="4">Pantoate--beta-alanine ligase</fullName>
        <ecNumber evidence="3">6.3.2.1</ecNumber>
    </recommendedName>
    <alternativeName>
        <fullName evidence="10">Pantoate-activating enzyme</fullName>
    </alternativeName>
    <alternativeName>
        <fullName evidence="9">Pantothenate synthetase</fullName>
    </alternativeName>
</protein>
<dbReference type="GO" id="GO:0004592">
    <property type="term" value="F:pantoate-beta-alanine ligase activity"/>
    <property type="evidence" value="ECO:0007669"/>
    <property type="project" value="UniProtKB-EC"/>
</dbReference>
<comment type="caution">
    <text evidence="12">The sequence shown here is derived from an EMBL/GenBank/DDBJ whole genome shotgun (WGS) entry which is preliminary data.</text>
</comment>
<gene>
    <name evidence="12" type="ORF">PNOK_0471000</name>
</gene>
<dbReference type="InterPro" id="IPR003721">
    <property type="entry name" value="Pantoate_ligase"/>
</dbReference>
<dbReference type="PANTHER" id="PTHR21299">
    <property type="entry name" value="CYTIDYLATE KINASE/PANTOATE-BETA-ALANINE LIGASE"/>
    <property type="match status" value="1"/>
</dbReference>
<dbReference type="Gene3D" id="3.30.1300.10">
    <property type="entry name" value="Pantoate-beta-alanine ligase, C-terminal domain"/>
    <property type="match status" value="1"/>
</dbReference>
<dbReference type="GO" id="GO:0015940">
    <property type="term" value="P:pantothenate biosynthetic process"/>
    <property type="evidence" value="ECO:0007669"/>
    <property type="project" value="UniProtKB-UniPathway"/>
</dbReference>
<dbReference type="InterPro" id="IPR014729">
    <property type="entry name" value="Rossmann-like_a/b/a_fold"/>
</dbReference>
<comment type="similarity">
    <text evidence="2">Belongs to the pantothenate synthetase family.</text>
</comment>
<dbReference type="STRING" id="2282107.A0A286UJH5"/>
<dbReference type="NCBIfam" id="TIGR00018">
    <property type="entry name" value="panC"/>
    <property type="match status" value="1"/>
</dbReference>
<dbReference type="FunCoup" id="A0A286UJH5">
    <property type="interactions" value="289"/>
</dbReference>
<reference evidence="12 13" key="1">
    <citation type="journal article" date="2017" name="Mol. Ecol.">
        <title>Comparative and population genomic landscape of Phellinus noxius: A hypervariable fungus causing root rot in trees.</title>
        <authorList>
            <person name="Chung C.L."/>
            <person name="Lee T.J."/>
            <person name="Akiba M."/>
            <person name="Lee H.H."/>
            <person name="Kuo T.H."/>
            <person name="Liu D."/>
            <person name="Ke H.M."/>
            <person name="Yokoi T."/>
            <person name="Roa M.B."/>
            <person name="Lu M.J."/>
            <person name="Chang Y.Y."/>
            <person name="Ann P.J."/>
            <person name="Tsai J.N."/>
            <person name="Chen C.Y."/>
            <person name="Tzean S.S."/>
            <person name="Ota Y."/>
            <person name="Hattori T."/>
            <person name="Sahashi N."/>
            <person name="Liou R.F."/>
            <person name="Kikuchi T."/>
            <person name="Tsai I.J."/>
        </authorList>
    </citation>
    <scope>NUCLEOTIDE SEQUENCE [LARGE SCALE GENOMIC DNA]</scope>
    <source>
        <strain evidence="12 13">FFPRI411160</strain>
    </source>
</reference>
<evidence type="ECO:0000313" key="12">
    <source>
        <dbReference type="EMBL" id="PAV19776.1"/>
    </source>
</evidence>
<evidence type="ECO:0000256" key="10">
    <source>
        <dbReference type="ARBA" id="ARBA00032806"/>
    </source>
</evidence>
<dbReference type="AlphaFoldDB" id="A0A286UJH5"/>
<dbReference type="PANTHER" id="PTHR21299:SF1">
    <property type="entry name" value="PANTOATE--BETA-ALANINE LIGASE"/>
    <property type="match status" value="1"/>
</dbReference>
<dbReference type="HAMAP" id="MF_00158">
    <property type="entry name" value="PanC"/>
    <property type="match status" value="1"/>
</dbReference>
<dbReference type="UniPathway" id="UPA00028">
    <property type="reaction ID" value="UER00005"/>
</dbReference>
<dbReference type="Pfam" id="PF02569">
    <property type="entry name" value="Pantoate_ligase"/>
    <property type="match status" value="1"/>
</dbReference>
<keyword evidence="7" id="KW-0547">Nucleotide-binding</keyword>
<dbReference type="FunFam" id="3.40.50.620:FF:000013">
    <property type="entry name" value="Pantothenate synthetase"/>
    <property type="match status" value="1"/>
</dbReference>
<dbReference type="SUPFAM" id="SSF52374">
    <property type="entry name" value="Nucleotidylyl transferase"/>
    <property type="match status" value="1"/>
</dbReference>
<dbReference type="EC" id="6.3.2.1" evidence="3"/>
<keyword evidence="13" id="KW-1185">Reference proteome</keyword>
<keyword evidence="6" id="KW-0566">Pantothenate biosynthesis</keyword>
<evidence type="ECO:0000256" key="3">
    <source>
        <dbReference type="ARBA" id="ARBA00012219"/>
    </source>
</evidence>
<evidence type="ECO:0000313" key="13">
    <source>
        <dbReference type="Proteomes" id="UP000217199"/>
    </source>
</evidence>
<dbReference type="Proteomes" id="UP000217199">
    <property type="component" value="Unassembled WGS sequence"/>
</dbReference>
<dbReference type="CDD" id="cd00560">
    <property type="entry name" value="PanC"/>
    <property type="match status" value="1"/>
</dbReference>
<keyword evidence="8" id="KW-0067">ATP-binding</keyword>
<dbReference type="InterPro" id="IPR004821">
    <property type="entry name" value="Cyt_trans-like"/>
</dbReference>
<comment type="pathway">
    <text evidence="1">Cofactor biosynthesis; (R)-pantothenate biosynthesis; (R)-pantothenate from (R)-pantoate and beta-alanine: step 1/1.</text>
</comment>
<evidence type="ECO:0000256" key="7">
    <source>
        <dbReference type="ARBA" id="ARBA00022741"/>
    </source>
</evidence>
<comment type="catalytic activity">
    <reaction evidence="11">
        <text>(R)-pantoate + beta-alanine + ATP = (R)-pantothenate + AMP + diphosphate + H(+)</text>
        <dbReference type="Rhea" id="RHEA:10912"/>
        <dbReference type="ChEBI" id="CHEBI:15378"/>
        <dbReference type="ChEBI" id="CHEBI:15980"/>
        <dbReference type="ChEBI" id="CHEBI:29032"/>
        <dbReference type="ChEBI" id="CHEBI:30616"/>
        <dbReference type="ChEBI" id="CHEBI:33019"/>
        <dbReference type="ChEBI" id="CHEBI:57966"/>
        <dbReference type="ChEBI" id="CHEBI:456215"/>
        <dbReference type="EC" id="6.3.2.1"/>
    </reaction>
</comment>
<evidence type="ECO:0000256" key="6">
    <source>
        <dbReference type="ARBA" id="ARBA00022655"/>
    </source>
</evidence>
<dbReference type="Gene3D" id="3.40.50.620">
    <property type="entry name" value="HUPs"/>
    <property type="match status" value="1"/>
</dbReference>
<evidence type="ECO:0000256" key="1">
    <source>
        <dbReference type="ARBA" id="ARBA00004990"/>
    </source>
</evidence>
<evidence type="ECO:0000256" key="9">
    <source>
        <dbReference type="ARBA" id="ARBA00029902"/>
    </source>
</evidence>
<evidence type="ECO:0000256" key="8">
    <source>
        <dbReference type="ARBA" id="ARBA00022840"/>
    </source>
</evidence>
<dbReference type="InterPro" id="IPR042176">
    <property type="entry name" value="Pantoate_ligase_C"/>
</dbReference>